<dbReference type="AlphaFoldDB" id="A0A1D1V5H7"/>
<evidence type="ECO:0000256" key="8">
    <source>
        <dbReference type="SAM" id="Phobius"/>
    </source>
</evidence>
<name>A0A1D1V5H7_RAMVA</name>
<keyword evidence="8" id="KW-1133">Transmembrane helix</keyword>
<evidence type="ECO:0000256" key="5">
    <source>
        <dbReference type="ARBA" id="ARBA00023239"/>
    </source>
</evidence>
<dbReference type="EMBL" id="BDGG01000003">
    <property type="protein sequence ID" value="GAU96150.1"/>
    <property type="molecule type" value="Genomic_DNA"/>
</dbReference>
<dbReference type="InterPro" id="IPR001753">
    <property type="entry name" value="Enoyl-CoA_hydra/iso"/>
</dbReference>
<evidence type="ECO:0000256" key="2">
    <source>
        <dbReference type="ARBA" id="ARBA00012076"/>
    </source>
</evidence>
<evidence type="ECO:0000256" key="1">
    <source>
        <dbReference type="ARBA" id="ARBA00005254"/>
    </source>
</evidence>
<dbReference type="EC" id="4.2.1.17" evidence="2"/>
<dbReference type="Gene3D" id="3.90.226.10">
    <property type="entry name" value="2-enoyl-CoA Hydratase, Chain A, domain 1"/>
    <property type="match status" value="1"/>
</dbReference>
<protein>
    <recommendedName>
        <fullName evidence="6">Probable enoyl-CoA hydratase, mitochondrial</fullName>
        <ecNumber evidence="2">4.2.1.17</ecNumber>
    </recommendedName>
</protein>
<proteinExistence type="inferred from homology"/>
<dbReference type="InterPro" id="IPR029045">
    <property type="entry name" value="ClpP/crotonase-like_dom_sf"/>
</dbReference>
<keyword evidence="8" id="KW-0812">Transmembrane</keyword>
<dbReference type="InterPro" id="IPR018376">
    <property type="entry name" value="Enoyl-CoA_hyd/isom_CS"/>
</dbReference>
<evidence type="ECO:0000256" key="6">
    <source>
        <dbReference type="ARBA" id="ARBA00073937"/>
    </source>
</evidence>
<dbReference type="Gene3D" id="1.10.12.10">
    <property type="entry name" value="Lyase 2-enoyl-coa Hydratase, Chain A, domain 2"/>
    <property type="match status" value="1"/>
</dbReference>
<dbReference type="STRING" id="947166.A0A1D1V5H7"/>
<comment type="caution">
    <text evidence="9">The sequence shown here is derived from an EMBL/GenBank/DDBJ whole genome shotgun (WGS) entry which is preliminary data.</text>
</comment>
<organism evidence="9 10">
    <name type="scientific">Ramazzottius varieornatus</name>
    <name type="common">Water bear</name>
    <name type="synonym">Tardigrade</name>
    <dbReference type="NCBI Taxonomy" id="947166"/>
    <lineage>
        <taxon>Eukaryota</taxon>
        <taxon>Metazoa</taxon>
        <taxon>Ecdysozoa</taxon>
        <taxon>Tardigrada</taxon>
        <taxon>Eutardigrada</taxon>
        <taxon>Parachela</taxon>
        <taxon>Hypsibioidea</taxon>
        <taxon>Ramazzottiidae</taxon>
        <taxon>Ramazzottius</taxon>
    </lineage>
</organism>
<evidence type="ECO:0000256" key="3">
    <source>
        <dbReference type="ARBA" id="ARBA00022832"/>
    </source>
</evidence>
<dbReference type="FunFam" id="1.10.12.10:FF:000001">
    <property type="entry name" value="Probable enoyl-CoA hydratase, mitochondrial"/>
    <property type="match status" value="1"/>
</dbReference>
<keyword evidence="10" id="KW-1185">Reference proteome</keyword>
<keyword evidence="3" id="KW-0276">Fatty acid metabolism</keyword>
<dbReference type="PANTHER" id="PTHR11941">
    <property type="entry name" value="ENOYL-COA HYDRATASE-RELATED"/>
    <property type="match status" value="1"/>
</dbReference>
<reference evidence="9 10" key="1">
    <citation type="journal article" date="2016" name="Nat. Commun.">
        <title>Extremotolerant tardigrade genome and improved radiotolerance of human cultured cells by tardigrade-unique protein.</title>
        <authorList>
            <person name="Hashimoto T."/>
            <person name="Horikawa D.D."/>
            <person name="Saito Y."/>
            <person name="Kuwahara H."/>
            <person name="Kozuka-Hata H."/>
            <person name="Shin-I T."/>
            <person name="Minakuchi Y."/>
            <person name="Ohishi K."/>
            <person name="Motoyama A."/>
            <person name="Aizu T."/>
            <person name="Enomoto A."/>
            <person name="Kondo K."/>
            <person name="Tanaka S."/>
            <person name="Hara Y."/>
            <person name="Koshikawa S."/>
            <person name="Sagara H."/>
            <person name="Miura T."/>
            <person name="Yokobori S."/>
            <person name="Miyagawa K."/>
            <person name="Suzuki Y."/>
            <person name="Kubo T."/>
            <person name="Oyama M."/>
            <person name="Kohara Y."/>
            <person name="Fujiyama A."/>
            <person name="Arakawa K."/>
            <person name="Katayama T."/>
            <person name="Toyoda A."/>
            <person name="Kunieda T."/>
        </authorList>
    </citation>
    <scope>NUCLEOTIDE SEQUENCE [LARGE SCALE GENOMIC DNA]</scope>
    <source>
        <strain evidence="9 10">YOKOZUNA-1</strain>
    </source>
</reference>
<keyword evidence="5" id="KW-0456">Lyase</keyword>
<evidence type="ECO:0000256" key="4">
    <source>
        <dbReference type="ARBA" id="ARBA00023098"/>
    </source>
</evidence>
<dbReference type="OrthoDB" id="2018133at2759"/>
<sequence>MLSASLSLLPLVQADSRFRVRINMVNFTGLVMLFISWLCARIAAFSSSFSGTVLVVKQNSSVHSPIGVFHSRPVRREQLRASVLLLTPPRQSTTPTKMVLLAGTVRCLTRTPAAVNRLYLAELYKQPLNGRSAIQRVAVSSSAAQDALKPEGSSAFEFLIVDVKGEKGNVGCIQLNRPKALNALSSPLMSELNTALEQFEADDNINAIVITGSEKAFAAGADIKEMQNRQFPDVYRINFLNNWNKLTEIRKPVIAAVNGFALGGGCELAMMCDIIYAGEKAQFGQPEINIGTIPGAGGTQRLIRAIGKSKAMEMILTGNRMGAAEAEKAGLVSKVFPPDQLLSETIKLADKISAQSRVAIMMCKEAVNAANETSLAEGLKFEKRLFHATFAMNDRKEGMTAFLEKRSPNYSD</sequence>
<dbReference type="Proteomes" id="UP000186922">
    <property type="component" value="Unassembled WGS sequence"/>
</dbReference>
<keyword evidence="4" id="KW-0443">Lipid metabolism</keyword>
<keyword evidence="8" id="KW-0472">Membrane</keyword>
<evidence type="ECO:0000313" key="10">
    <source>
        <dbReference type="Proteomes" id="UP000186922"/>
    </source>
</evidence>
<dbReference type="PROSITE" id="PS00166">
    <property type="entry name" value="ENOYL_COA_HYDRATASE"/>
    <property type="match status" value="1"/>
</dbReference>
<comment type="similarity">
    <text evidence="1 7">Belongs to the enoyl-CoA hydratase/isomerase family.</text>
</comment>
<evidence type="ECO:0000313" key="9">
    <source>
        <dbReference type="EMBL" id="GAU96150.1"/>
    </source>
</evidence>
<dbReference type="GO" id="GO:0006635">
    <property type="term" value="P:fatty acid beta-oxidation"/>
    <property type="evidence" value="ECO:0007669"/>
    <property type="project" value="TreeGrafter"/>
</dbReference>
<evidence type="ECO:0000256" key="7">
    <source>
        <dbReference type="RuleBase" id="RU003707"/>
    </source>
</evidence>
<dbReference type="InterPro" id="IPR014748">
    <property type="entry name" value="Enoyl-CoA_hydra_C"/>
</dbReference>
<dbReference type="GO" id="GO:0005739">
    <property type="term" value="C:mitochondrion"/>
    <property type="evidence" value="ECO:0007669"/>
    <property type="project" value="TreeGrafter"/>
</dbReference>
<dbReference type="PANTHER" id="PTHR11941:SF54">
    <property type="entry name" value="ENOYL-COA HYDRATASE, MITOCHONDRIAL"/>
    <property type="match status" value="1"/>
</dbReference>
<feature type="transmembrane region" description="Helical" evidence="8">
    <location>
        <begin position="30"/>
        <end position="56"/>
    </location>
</feature>
<dbReference type="FunFam" id="3.90.226.10:FF:000019">
    <property type="entry name" value="Enoyl-CoA hydratase, mitochondrial"/>
    <property type="match status" value="1"/>
</dbReference>
<dbReference type="CDD" id="cd06558">
    <property type="entry name" value="crotonase-like"/>
    <property type="match status" value="1"/>
</dbReference>
<accession>A0A1D1V5H7</accession>
<dbReference type="SUPFAM" id="SSF52096">
    <property type="entry name" value="ClpP/crotonase"/>
    <property type="match status" value="1"/>
</dbReference>
<gene>
    <name evidence="9" type="primary">RvY_07637-1</name>
    <name evidence="9" type="synonym">RvY_07637.1</name>
    <name evidence="9" type="ORF">RvY_07637</name>
</gene>
<dbReference type="Pfam" id="PF00378">
    <property type="entry name" value="ECH_1"/>
    <property type="match status" value="1"/>
</dbReference>
<dbReference type="GO" id="GO:0004300">
    <property type="term" value="F:enoyl-CoA hydratase activity"/>
    <property type="evidence" value="ECO:0007669"/>
    <property type="project" value="UniProtKB-EC"/>
</dbReference>